<name>A0AAE1IP21_9FABA</name>
<evidence type="ECO:0000313" key="1">
    <source>
        <dbReference type="EMBL" id="KAK4252644.1"/>
    </source>
</evidence>
<comment type="caution">
    <text evidence="1">The sequence shown here is derived from an EMBL/GenBank/DDBJ whole genome shotgun (WGS) entry which is preliminary data.</text>
</comment>
<dbReference type="Proteomes" id="UP001293593">
    <property type="component" value="Unassembled WGS sequence"/>
</dbReference>
<protein>
    <submittedName>
        <fullName evidence="1">Uncharacterized protein</fullName>
    </submittedName>
</protein>
<organism evidence="1 2">
    <name type="scientific">Acacia crassicarpa</name>
    <name type="common">northern wattle</name>
    <dbReference type="NCBI Taxonomy" id="499986"/>
    <lineage>
        <taxon>Eukaryota</taxon>
        <taxon>Viridiplantae</taxon>
        <taxon>Streptophyta</taxon>
        <taxon>Embryophyta</taxon>
        <taxon>Tracheophyta</taxon>
        <taxon>Spermatophyta</taxon>
        <taxon>Magnoliopsida</taxon>
        <taxon>eudicotyledons</taxon>
        <taxon>Gunneridae</taxon>
        <taxon>Pentapetalae</taxon>
        <taxon>rosids</taxon>
        <taxon>fabids</taxon>
        <taxon>Fabales</taxon>
        <taxon>Fabaceae</taxon>
        <taxon>Caesalpinioideae</taxon>
        <taxon>mimosoid clade</taxon>
        <taxon>Acacieae</taxon>
        <taxon>Acacia</taxon>
    </lineage>
</organism>
<proteinExistence type="predicted"/>
<accession>A0AAE1IP21</accession>
<evidence type="ECO:0000313" key="2">
    <source>
        <dbReference type="Proteomes" id="UP001293593"/>
    </source>
</evidence>
<dbReference type="EMBL" id="JAWXYG010000022">
    <property type="protein sequence ID" value="KAK4252644.1"/>
    <property type="molecule type" value="Genomic_DNA"/>
</dbReference>
<sequence>MFTNQDVAVTRALQEGMSMVKYALDTCYIAKNAMKRLPSSMVSDFNHYMYLCWNEVEFEKSWQNIIITIRCGKKLVVDVHVSNNREIGIMLYEELKDTCYETIFSDRHWSKTLFSD</sequence>
<reference evidence="1" key="1">
    <citation type="submission" date="2023-10" db="EMBL/GenBank/DDBJ databases">
        <title>Chromosome-level genome of the transformable northern wattle, Acacia crassicarpa.</title>
        <authorList>
            <person name="Massaro I."/>
            <person name="Sinha N.R."/>
            <person name="Poethig S."/>
            <person name="Leichty A.R."/>
        </authorList>
    </citation>
    <scope>NUCLEOTIDE SEQUENCE</scope>
    <source>
        <strain evidence="1">Acra3RX</strain>
        <tissue evidence="1">Leaf</tissue>
    </source>
</reference>
<dbReference type="AlphaFoldDB" id="A0AAE1IP21"/>
<gene>
    <name evidence="1" type="ORF">QN277_014389</name>
</gene>
<keyword evidence="2" id="KW-1185">Reference proteome</keyword>